<name>A0ABS5KIP0_9ACTN</name>
<proteinExistence type="predicted"/>
<sequence>MELNPDVQRRISESLMADRWQAREMARPGHPSSKWILVGPQMRGRLVMINDLFGTGAHLASSTAPYSGRIVPNWQVRARFASAEMILAMARVAETASDDEPVAWSRRRLHRRLRDVGWKRATSCLRALFGTTTQWTTPDGTYRLTVSVQSGYRARSAVLTGPDARVSIAPTTPVAVVVSLAEAVASGQRDNGKDVA</sequence>
<dbReference type="Proteomes" id="UP000730482">
    <property type="component" value="Unassembled WGS sequence"/>
</dbReference>
<evidence type="ECO:0000313" key="1">
    <source>
        <dbReference type="EMBL" id="MBS2545329.1"/>
    </source>
</evidence>
<organism evidence="1 2">
    <name type="scientific">Catenulispora pinistramenti</name>
    <dbReference type="NCBI Taxonomy" id="2705254"/>
    <lineage>
        <taxon>Bacteria</taxon>
        <taxon>Bacillati</taxon>
        <taxon>Actinomycetota</taxon>
        <taxon>Actinomycetes</taxon>
        <taxon>Catenulisporales</taxon>
        <taxon>Catenulisporaceae</taxon>
        <taxon>Catenulispora</taxon>
    </lineage>
</organism>
<gene>
    <name evidence="1" type="ORF">KGQ19_00455</name>
</gene>
<dbReference type="EMBL" id="JAAFYZ010000002">
    <property type="protein sequence ID" value="MBS2545329.1"/>
    <property type="molecule type" value="Genomic_DNA"/>
</dbReference>
<comment type="caution">
    <text evidence="1">The sequence shown here is derived from an EMBL/GenBank/DDBJ whole genome shotgun (WGS) entry which is preliminary data.</text>
</comment>
<accession>A0ABS5KIP0</accession>
<protein>
    <submittedName>
        <fullName evidence="1">Uncharacterized protein</fullName>
    </submittedName>
</protein>
<evidence type="ECO:0000313" key="2">
    <source>
        <dbReference type="Proteomes" id="UP000730482"/>
    </source>
</evidence>
<dbReference type="RefSeq" id="WP_212006995.1">
    <property type="nucleotide sequence ID" value="NZ_JAAFYZ010000002.1"/>
</dbReference>
<keyword evidence="2" id="KW-1185">Reference proteome</keyword>
<reference evidence="1 2" key="1">
    <citation type="submission" date="2020-02" db="EMBL/GenBank/DDBJ databases">
        <title>Acidophilic actinobacteria isolated from forest soil.</title>
        <authorList>
            <person name="Golinska P."/>
        </authorList>
    </citation>
    <scope>NUCLEOTIDE SEQUENCE [LARGE SCALE GENOMIC DNA]</scope>
    <source>
        <strain evidence="1 2">NL8</strain>
    </source>
</reference>